<dbReference type="EMBL" id="JAAAUQ010000135">
    <property type="protein sequence ID" value="KAF9154092.1"/>
    <property type="molecule type" value="Genomic_DNA"/>
</dbReference>
<dbReference type="OrthoDB" id="164951at2759"/>
<name>A0A9P5VDV6_9FUNG</name>
<comment type="caution">
    <text evidence="3">The sequence shown here is derived from an EMBL/GenBank/DDBJ whole genome shotgun (WGS) entry which is preliminary data.</text>
</comment>
<evidence type="ECO:0000256" key="2">
    <source>
        <dbReference type="SAM" id="MobiDB-lite"/>
    </source>
</evidence>
<dbReference type="Proteomes" id="UP000748756">
    <property type="component" value="Unassembled WGS sequence"/>
</dbReference>
<dbReference type="SUPFAM" id="SSF56349">
    <property type="entry name" value="DNA breaking-rejoining enzymes"/>
    <property type="match status" value="1"/>
</dbReference>
<dbReference type="GO" id="GO:0003677">
    <property type="term" value="F:DNA binding"/>
    <property type="evidence" value="ECO:0007669"/>
    <property type="project" value="InterPro"/>
</dbReference>
<protein>
    <recommendedName>
        <fullName evidence="5">Tyr recombinase domain-containing protein</fullName>
    </recommendedName>
</protein>
<sequence length="493" mass="54762">MTKDRSATGRNTTANPATPVSLAVPSPPTVNTEGKGKGKGPKVLVSNPKEALAGAAQTTEDHLYSKKTKTSYKGQVTRALAYAAAQTEPGWRNAFTKVSSLTPTVLMAYVASKCQGHEGEELSYKTAKGIKSELKHYFKAELGCLTDSWSCDSDGNYTGNPVHEEVFERSLQSLKNRDGRAGTSRQSLAMSYSVMVTLMEHLKDPATIADRTEGLCLLLQAFAATGNEELTRLQMKDIELGLTTNTGSPFFIITLTFCKTNQADASKHKKLQCLPNTPTARLRAICCYTKLKAWLQWMERSGRRLRPEDYVFPALDAQGRIKFQEALSQTRVQGWLNRLTNQTGLLARRNGRFTTHCFRRGGAQFRFMFAKEKLSLKAVKWWGGWSEDEGTGTIMRYLLEESTRYEYGFSDMLSPSRQDSRNAVYMGETDTPGAAPITQYSLDVSLQSLKEAINVEMNHRSSIQEQELNHKQEVANKALIDSNNAVMASNKAL</sequence>
<feature type="region of interest" description="Disordered" evidence="2">
    <location>
        <begin position="1"/>
        <end position="42"/>
    </location>
</feature>
<organism evidence="3 4">
    <name type="scientific">Linnemannia schmuckeri</name>
    <dbReference type="NCBI Taxonomy" id="64567"/>
    <lineage>
        <taxon>Eukaryota</taxon>
        <taxon>Fungi</taxon>
        <taxon>Fungi incertae sedis</taxon>
        <taxon>Mucoromycota</taxon>
        <taxon>Mortierellomycotina</taxon>
        <taxon>Mortierellomycetes</taxon>
        <taxon>Mortierellales</taxon>
        <taxon>Mortierellaceae</taxon>
        <taxon>Linnemannia</taxon>
    </lineage>
</organism>
<evidence type="ECO:0000313" key="3">
    <source>
        <dbReference type="EMBL" id="KAF9154092.1"/>
    </source>
</evidence>
<keyword evidence="4" id="KW-1185">Reference proteome</keyword>
<proteinExistence type="predicted"/>
<evidence type="ECO:0008006" key="5">
    <source>
        <dbReference type="Google" id="ProtNLM"/>
    </source>
</evidence>
<dbReference type="Gene3D" id="1.10.443.10">
    <property type="entry name" value="Intergrase catalytic core"/>
    <property type="match status" value="1"/>
</dbReference>
<evidence type="ECO:0000256" key="1">
    <source>
        <dbReference type="ARBA" id="ARBA00023172"/>
    </source>
</evidence>
<dbReference type="AlphaFoldDB" id="A0A9P5VDV6"/>
<gene>
    <name evidence="3" type="ORF">BG015_001852</name>
</gene>
<dbReference type="GO" id="GO:0006310">
    <property type="term" value="P:DNA recombination"/>
    <property type="evidence" value="ECO:0007669"/>
    <property type="project" value="UniProtKB-KW"/>
</dbReference>
<dbReference type="InterPro" id="IPR013762">
    <property type="entry name" value="Integrase-like_cat_sf"/>
</dbReference>
<feature type="compositionally biased region" description="Polar residues" evidence="2">
    <location>
        <begin position="8"/>
        <end position="18"/>
    </location>
</feature>
<dbReference type="GO" id="GO:0015074">
    <property type="term" value="P:DNA integration"/>
    <property type="evidence" value="ECO:0007669"/>
    <property type="project" value="InterPro"/>
</dbReference>
<accession>A0A9P5VDV6</accession>
<keyword evidence="1" id="KW-0233">DNA recombination</keyword>
<reference evidence="3" key="1">
    <citation type="journal article" date="2020" name="Fungal Divers.">
        <title>Resolving the Mortierellaceae phylogeny through synthesis of multi-gene phylogenetics and phylogenomics.</title>
        <authorList>
            <person name="Vandepol N."/>
            <person name="Liber J."/>
            <person name="Desiro A."/>
            <person name="Na H."/>
            <person name="Kennedy M."/>
            <person name="Barry K."/>
            <person name="Grigoriev I.V."/>
            <person name="Miller A.N."/>
            <person name="O'Donnell K."/>
            <person name="Stajich J.E."/>
            <person name="Bonito G."/>
        </authorList>
    </citation>
    <scope>NUCLEOTIDE SEQUENCE</scope>
    <source>
        <strain evidence="3">NRRL 6426</strain>
    </source>
</reference>
<dbReference type="InterPro" id="IPR011010">
    <property type="entry name" value="DNA_brk_join_enz"/>
</dbReference>
<evidence type="ECO:0000313" key="4">
    <source>
        <dbReference type="Proteomes" id="UP000748756"/>
    </source>
</evidence>